<protein>
    <submittedName>
        <fullName evidence="2">Uncharacterized protein</fullName>
    </submittedName>
</protein>
<feature type="region of interest" description="Disordered" evidence="1">
    <location>
        <begin position="1"/>
        <end position="37"/>
    </location>
</feature>
<accession>A0A6J4U2D9</accession>
<reference evidence="2" key="1">
    <citation type="submission" date="2020-02" db="EMBL/GenBank/DDBJ databases">
        <authorList>
            <person name="Meier V. D."/>
        </authorList>
    </citation>
    <scope>NUCLEOTIDE SEQUENCE</scope>
    <source>
        <strain evidence="2">AVDCRST_MAG49</strain>
    </source>
</reference>
<proteinExistence type="predicted"/>
<sequence length="37" mass="3995">MPGSTGWRARIGGARGSVARQSGTWRGAPRRAPIRYP</sequence>
<dbReference type="EMBL" id="CADCWG010000022">
    <property type="protein sequence ID" value="CAA9536934.1"/>
    <property type="molecule type" value="Genomic_DNA"/>
</dbReference>
<evidence type="ECO:0000256" key="1">
    <source>
        <dbReference type="SAM" id="MobiDB-lite"/>
    </source>
</evidence>
<dbReference type="AlphaFoldDB" id="A0A6J4U2D9"/>
<organism evidence="2">
    <name type="scientific">uncultured Thermomicrobiales bacterium</name>
    <dbReference type="NCBI Taxonomy" id="1645740"/>
    <lineage>
        <taxon>Bacteria</taxon>
        <taxon>Pseudomonadati</taxon>
        <taxon>Thermomicrobiota</taxon>
        <taxon>Thermomicrobia</taxon>
        <taxon>Thermomicrobiales</taxon>
        <taxon>environmental samples</taxon>
    </lineage>
</organism>
<name>A0A6J4U2D9_9BACT</name>
<feature type="compositionally biased region" description="Basic residues" evidence="1">
    <location>
        <begin position="28"/>
        <end position="37"/>
    </location>
</feature>
<gene>
    <name evidence="2" type="ORF">AVDCRST_MAG49-285</name>
</gene>
<evidence type="ECO:0000313" key="2">
    <source>
        <dbReference type="EMBL" id="CAA9536934.1"/>
    </source>
</evidence>